<proteinExistence type="predicted"/>
<keyword evidence="2" id="KW-0670">Pyruvate</keyword>
<dbReference type="InterPro" id="IPR036918">
    <property type="entry name" value="Pyrv_Knase_C_sf"/>
</dbReference>
<evidence type="ECO:0000259" key="1">
    <source>
        <dbReference type="Pfam" id="PF02887"/>
    </source>
</evidence>
<gene>
    <name evidence="2" type="primary">pyk_41</name>
    <name evidence="2" type="ORF">SDC9_187849</name>
</gene>
<dbReference type="Pfam" id="PF02887">
    <property type="entry name" value="PK_C"/>
    <property type="match status" value="1"/>
</dbReference>
<sequence length="68" mass="7028">MLAISWGVYPFLSGFVDSTDQLFAICIKTARAEGVVQTGQTVVLTAGVPVGKSGSTNIIKAQTIGEAL</sequence>
<keyword evidence="2" id="KW-0808">Transferase</keyword>
<name>A0A645HYD6_9ZZZZ</name>
<protein>
    <submittedName>
        <fullName evidence="2">Pyruvate kinase</fullName>
        <ecNumber evidence="2">2.7.1.40</ecNumber>
    </submittedName>
</protein>
<organism evidence="2">
    <name type="scientific">bioreactor metagenome</name>
    <dbReference type="NCBI Taxonomy" id="1076179"/>
    <lineage>
        <taxon>unclassified sequences</taxon>
        <taxon>metagenomes</taxon>
        <taxon>ecological metagenomes</taxon>
    </lineage>
</organism>
<dbReference type="GO" id="GO:0004743">
    <property type="term" value="F:pyruvate kinase activity"/>
    <property type="evidence" value="ECO:0007669"/>
    <property type="project" value="UniProtKB-EC"/>
</dbReference>
<reference evidence="2" key="1">
    <citation type="submission" date="2019-08" db="EMBL/GenBank/DDBJ databases">
        <authorList>
            <person name="Kucharzyk K."/>
            <person name="Murdoch R.W."/>
            <person name="Higgins S."/>
            <person name="Loffler F."/>
        </authorList>
    </citation>
    <scope>NUCLEOTIDE SEQUENCE</scope>
</reference>
<feature type="domain" description="Pyruvate kinase C-terminal" evidence="1">
    <location>
        <begin position="2"/>
        <end position="60"/>
    </location>
</feature>
<comment type="caution">
    <text evidence="2">The sequence shown here is derived from an EMBL/GenBank/DDBJ whole genome shotgun (WGS) entry which is preliminary data.</text>
</comment>
<evidence type="ECO:0000313" key="2">
    <source>
        <dbReference type="EMBL" id="MPN40313.1"/>
    </source>
</evidence>
<dbReference type="Gene3D" id="3.40.1380.20">
    <property type="entry name" value="Pyruvate kinase, C-terminal domain"/>
    <property type="match status" value="1"/>
</dbReference>
<dbReference type="InterPro" id="IPR015795">
    <property type="entry name" value="Pyrv_Knase_C"/>
</dbReference>
<dbReference type="SUPFAM" id="SSF52935">
    <property type="entry name" value="PK C-terminal domain-like"/>
    <property type="match status" value="1"/>
</dbReference>
<dbReference type="GO" id="GO:0016301">
    <property type="term" value="F:kinase activity"/>
    <property type="evidence" value="ECO:0007669"/>
    <property type="project" value="UniProtKB-KW"/>
</dbReference>
<accession>A0A645HYD6</accession>
<dbReference type="EMBL" id="VSSQ01096650">
    <property type="protein sequence ID" value="MPN40313.1"/>
    <property type="molecule type" value="Genomic_DNA"/>
</dbReference>
<dbReference type="EC" id="2.7.1.40" evidence="2"/>
<dbReference type="AlphaFoldDB" id="A0A645HYD6"/>
<keyword evidence="2" id="KW-0418">Kinase</keyword>